<sequence>MAAPHPGEAPGSWVAALLDFERHGDRFRVAAPECGDEDRLFGGQIAAQALGAAGATIGDGLVAHSLHAYFVRGGRYGVDIDLDVERVRDGRSFATRRVTVSQQGSTILEMASSFQRPESGPDHCRRTPMPLAFPDAVPAGSNTGIAAPFDIRASPDNPPPWVLPPFWIRSPDPVEDDPLIRACAVTYLSDIGPVPAAYPPGVTPRDDCGFSASLDHSIWFHRPYDPDQWHCYDVTAVSHSNNRGLVQGALLGGDGTRIASTAQEVLWRR</sequence>
<accession>A0A1A2YR47</accession>
<dbReference type="GO" id="GO:0006637">
    <property type="term" value="P:acyl-CoA metabolic process"/>
    <property type="evidence" value="ECO:0007669"/>
    <property type="project" value="InterPro"/>
</dbReference>
<comment type="similarity">
    <text evidence="1">Belongs to the C/M/P thioester hydrolase family.</text>
</comment>
<dbReference type="InterPro" id="IPR042171">
    <property type="entry name" value="Acyl-CoA_hotdog"/>
</dbReference>
<evidence type="ECO:0000259" key="3">
    <source>
        <dbReference type="Pfam" id="PF13622"/>
    </source>
</evidence>
<dbReference type="CDD" id="cd03445">
    <property type="entry name" value="Thioesterase_II_repeat2"/>
    <property type="match status" value="1"/>
</dbReference>
<dbReference type="InterPro" id="IPR029069">
    <property type="entry name" value="HotDog_dom_sf"/>
</dbReference>
<dbReference type="GO" id="GO:0009062">
    <property type="term" value="P:fatty acid catabolic process"/>
    <property type="evidence" value="ECO:0007669"/>
    <property type="project" value="TreeGrafter"/>
</dbReference>
<reference evidence="5 6" key="1">
    <citation type="submission" date="2016-06" db="EMBL/GenBank/DDBJ databases">
        <authorList>
            <person name="Kjaerup R.B."/>
            <person name="Dalgaard T.S."/>
            <person name="Juul-Madsen H.R."/>
        </authorList>
    </citation>
    <scope>NUCLEOTIDE SEQUENCE [LARGE SCALE GENOMIC DNA]</scope>
    <source>
        <strain evidence="5 6">E1334</strain>
    </source>
</reference>
<evidence type="ECO:0000256" key="2">
    <source>
        <dbReference type="ARBA" id="ARBA00022801"/>
    </source>
</evidence>
<protein>
    <submittedName>
        <fullName evidence="5">Acyl-CoA thioesterase II</fullName>
    </submittedName>
</protein>
<dbReference type="AlphaFoldDB" id="A0A1A2YR47"/>
<dbReference type="Gene3D" id="2.40.160.210">
    <property type="entry name" value="Acyl-CoA thioesterase, double hotdog domain"/>
    <property type="match status" value="1"/>
</dbReference>
<dbReference type="PANTHER" id="PTHR11066:SF34">
    <property type="entry name" value="ACYL-COENZYME A THIOESTERASE 8"/>
    <property type="match status" value="1"/>
</dbReference>
<proteinExistence type="inferred from homology"/>
<evidence type="ECO:0000256" key="1">
    <source>
        <dbReference type="ARBA" id="ARBA00006538"/>
    </source>
</evidence>
<dbReference type="EMBL" id="LZKI01000115">
    <property type="protein sequence ID" value="OBI39717.1"/>
    <property type="molecule type" value="Genomic_DNA"/>
</dbReference>
<dbReference type="InterPro" id="IPR003703">
    <property type="entry name" value="Acyl_CoA_thio"/>
</dbReference>
<dbReference type="GO" id="GO:0047617">
    <property type="term" value="F:fatty acyl-CoA hydrolase activity"/>
    <property type="evidence" value="ECO:0007669"/>
    <property type="project" value="InterPro"/>
</dbReference>
<comment type="caution">
    <text evidence="5">The sequence shown here is derived from an EMBL/GenBank/DDBJ whole genome shotgun (WGS) entry which is preliminary data.</text>
</comment>
<evidence type="ECO:0000313" key="5">
    <source>
        <dbReference type="EMBL" id="OBI39717.1"/>
    </source>
</evidence>
<dbReference type="Pfam" id="PF20789">
    <property type="entry name" value="4HBT_3C"/>
    <property type="match status" value="1"/>
</dbReference>
<dbReference type="InterPro" id="IPR049449">
    <property type="entry name" value="TesB_ACOT8-like_N"/>
</dbReference>
<organism evidence="5 6">
    <name type="scientific">Mycobacterium colombiense</name>
    <dbReference type="NCBI Taxonomy" id="339268"/>
    <lineage>
        <taxon>Bacteria</taxon>
        <taxon>Bacillati</taxon>
        <taxon>Actinomycetota</taxon>
        <taxon>Actinomycetes</taxon>
        <taxon>Mycobacteriales</taxon>
        <taxon>Mycobacteriaceae</taxon>
        <taxon>Mycobacterium</taxon>
        <taxon>Mycobacterium avium complex (MAC)</taxon>
    </lineage>
</organism>
<dbReference type="PANTHER" id="PTHR11066">
    <property type="entry name" value="ACYL-COA THIOESTERASE"/>
    <property type="match status" value="1"/>
</dbReference>
<evidence type="ECO:0000313" key="6">
    <source>
        <dbReference type="Proteomes" id="UP000091846"/>
    </source>
</evidence>
<name>A0A1A2YR47_9MYCO</name>
<gene>
    <name evidence="5" type="ORF">A5708_03015</name>
</gene>
<feature type="domain" description="Acyl-CoA thioesterase-like C-terminal" evidence="4">
    <location>
        <begin position="121"/>
        <end position="266"/>
    </location>
</feature>
<dbReference type="CDD" id="cd03444">
    <property type="entry name" value="Thioesterase_II_repeat1"/>
    <property type="match status" value="1"/>
</dbReference>
<dbReference type="Pfam" id="PF13622">
    <property type="entry name" value="4HBT_3"/>
    <property type="match status" value="1"/>
</dbReference>
<dbReference type="SUPFAM" id="SSF54637">
    <property type="entry name" value="Thioesterase/thiol ester dehydrase-isomerase"/>
    <property type="match status" value="2"/>
</dbReference>
<evidence type="ECO:0000259" key="4">
    <source>
        <dbReference type="Pfam" id="PF20789"/>
    </source>
</evidence>
<dbReference type="Proteomes" id="UP000091846">
    <property type="component" value="Unassembled WGS sequence"/>
</dbReference>
<dbReference type="RefSeq" id="WP_065029524.1">
    <property type="nucleotide sequence ID" value="NZ_LZKI01000115.1"/>
</dbReference>
<dbReference type="InterPro" id="IPR049450">
    <property type="entry name" value="ACOT8-like_C"/>
</dbReference>
<feature type="domain" description="Acyl-CoA thioesterase-like N-terminal HotDog" evidence="3">
    <location>
        <begin position="39"/>
        <end position="114"/>
    </location>
</feature>
<dbReference type="OrthoDB" id="9781019at2"/>
<keyword evidence="2" id="KW-0378">Hydrolase</keyword>